<protein>
    <submittedName>
        <fullName evidence="9">Ethylene-insensitive protein 2</fullName>
    </submittedName>
</protein>
<dbReference type="GO" id="GO:0005384">
    <property type="term" value="F:manganese ion transmembrane transporter activity"/>
    <property type="evidence" value="ECO:0007669"/>
    <property type="project" value="TreeGrafter"/>
</dbReference>
<name>A0A1D1ZLX5_9ARAE</name>
<feature type="region of interest" description="Disordered" evidence="6">
    <location>
        <begin position="512"/>
        <end position="548"/>
    </location>
</feature>
<feature type="transmembrane region" description="Helical" evidence="7">
    <location>
        <begin position="156"/>
        <end position="176"/>
    </location>
</feature>
<feature type="region of interest" description="Disordered" evidence="6">
    <location>
        <begin position="613"/>
        <end position="640"/>
    </location>
</feature>
<feature type="compositionally biased region" description="Polar residues" evidence="6">
    <location>
        <begin position="630"/>
        <end position="640"/>
    </location>
</feature>
<evidence type="ECO:0000256" key="7">
    <source>
        <dbReference type="SAM" id="Phobius"/>
    </source>
</evidence>
<evidence type="ECO:0000256" key="4">
    <source>
        <dbReference type="ARBA" id="ARBA00022989"/>
    </source>
</evidence>
<dbReference type="Pfam" id="PF01566">
    <property type="entry name" value="Nramp"/>
    <property type="match status" value="1"/>
</dbReference>
<comment type="similarity">
    <text evidence="2">Belongs to the NRAMP (TC 2.A.55) family.</text>
</comment>
<dbReference type="InterPro" id="IPR017187">
    <property type="entry name" value="EIN2"/>
</dbReference>
<gene>
    <name evidence="9" type="primary">EIN2_1</name>
    <name evidence="8" type="synonym">EIN2_4</name>
    <name evidence="8" type="ORF">g.70538</name>
    <name evidence="9" type="ORF">g.70540</name>
</gene>
<accession>A0A1D1ZLX5</accession>
<evidence type="ECO:0000256" key="3">
    <source>
        <dbReference type="ARBA" id="ARBA00022692"/>
    </source>
</evidence>
<dbReference type="GO" id="GO:0034755">
    <property type="term" value="P:iron ion transmembrane transport"/>
    <property type="evidence" value="ECO:0007669"/>
    <property type="project" value="TreeGrafter"/>
</dbReference>
<feature type="transmembrane region" description="Helical" evidence="7">
    <location>
        <begin position="396"/>
        <end position="418"/>
    </location>
</feature>
<keyword evidence="3 7" id="KW-0812">Transmembrane</keyword>
<dbReference type="InterPro" id="IPR001046">
    <property type="entry name" value="NRAMP_fam"/>
</dbReference>
<reference evidence="9" key="1">
    <citation type="submission" date="2015-07" db="EMBL/GenBank/DDBJ databases">
        <title>Transcriptome Assembly of Anthurium amnicola.</title>
        <authorList>
            <person name="Suzuki J."/>
        </authorList>
    </citation>
    <scope>NUCLEOTIDE SEQUENCE</scope>
</reference>
<evidence type="ECO:0000313" key="9">
    <source>
        <dbReference type="EMBL" id="JAT67841.1"/>
    </source>
</evidence>
<evidence type="ECO:0000256" key="2">
    <source>
        <dbReference type="ARBA" id="ARBA00009965"/>
    </source>
</evidence>
<feature type="transmembrane region" description="Helical" evidence="7">
    <location>
        <begin position="52"/>
        <end position="71"/>
    </location>
</feature>
<dbReference type="PIRSF" id="PIRSF037378">
    <property type="entry name" value="EIN2"/>
    <property type="match status" value="1"/>
</dbReference>
<dbReference type="PANTHER" id="PTHR11706:SF75">
    <property type="entry name" value="ETHYLENE-INSENSITIVE PROTEIN 2"/>
    <property type="match status" value="1"/>
</dbReference>
<dbReference type="EMBL" id="GDJX01018583">
    <property type="protein sequence ID" value="JAT49353.1"/>
    <property type="molecule type" value="Transcribed_RNA"/>
</dbReference>
<feature type="region of interest" description="Disordered" evidence="6">
    <location>
        <begin position="736"/>
        <end position="756"/>
    </location>
</feature>
<feature type="transmembrane region" description="Helical" evidence="7">
    <location>
        <begin position="292"/>
        <end position="315"/>
    </location>
</feature>
<evidence type="ECO:0000313" key="8">
    <source>
        <dbReference type="EMBL" id="JAT49353.1"/>
    </source>
</evidence>
<feature type="transmembrane region" description="Helical" evidence="7">
    <location>
        <begin position="196"/>
        <end position="216"/>
    </location>
</feature>
<feature type="compositionally biased region" description="Low complexity" evidence="6">
    <location>
        <begin position="527"/>
        <end position="538"/>
    </location>
</feature>
<feature type="transmembrane region" description="Helical" evidence="7">
    <location>
        <begin position="327"/>
        <end position="344"/>
    </location>
</feature>
<evidence type="ECO:0000256" key="1">
    <source>
        <dbReference type="ARBA" id="ARBA00004141"/>
    </source>
</evidence>
<evidence type="ECO:0000256" key="6">
    <source>
        <dbReference type="SAM" id="MobiDB-lite"/>
    </source>
</evidence>
<keyword evidence="4 7" id="KW-1133">Transmembrane helix</keyword>
<feature type="transmembrane region" description="Helical" evidence="7">
    <location>
        <begin position="356"/>
        <end position="376"/>
    </location>
</feature>
<dbReference type="PRINTS" id="PR00447">
    <property type="entry name" value="NATRESASSCMP"/>
</dbReference>
<feature type="compositionally biased region" description="Polar residues" evidence="6">
    <location>
        <begin position="513"/>
        <end position="526"/>
    </location>
</feature>
<dbReference type="EMBL" id="GDJX01000095">
    <property type="protein sequence ID" value="JAT67841.1"/>
    <property type="molecule type" value="Transcribed_RNA"/>
</dbReference>
<feature type="transmembrane region" description="Helical" evidence="7">
    <location>
        <begin position="439"/>
        <end position="458"/>
    </location>
</feature>
<feature type="transmembrane region" description="Helical" evidence="7">
    <location>
        <begin position="122"/>
        <end position="144"/>
    </location>
</feature>
<comment type="subcellular location">
    <subcellularLocation>
        <location evidence="1">Membrane</location>
        <topology evidence="1">Multi-pass membrane protein</topology>
    </subcellularLocation>
</comment>
<proteinExistence type="inferred from homology"/>
<organism evidence="9">
    <name type="scientific">Anthurium amnicola</name>
    <dbReference type="NCBI Taxonomy" id="1678845"/>
    <lineage>
        <taxon>Eukaryota</taxon>
        <taxon>Viridiplantae</taxon>
        <taxon>Streptophyta</taxon>
        <taxon>Embryophyta</taxon>
        <taxon>Tracheophyta</taxon>
        <taxon>Spermatophyta</taxon>
        <taxon>Magnoliopsida</taxon>
        <taxon>Liliopsida</taxon>
        <taxon>Araceae</taxon>
        <taxon>Pothoideae</taxon>
        <taxon>Potheae</taxon>
        <taxon>Anthurium</taxon>
    </lineage>
</organism>
<keyword evidence="5 7" id="KW-0472">Membrane</keyword>
<evidence type="ECO:0000256" key="5">
    <source>
        <dbReference type="ARBA" id="ARBA00023136"/>
    </source>
</evidence>
<feature type="transmembrane region" description="Helical" evidence="7">
    <location>
        <begin position="237"/>
        <end position="256"/>
    </location>
</feature>
<feature type="transmembrane region" description="Helical" evidence="7">
    <location>
        <begin position="92"/>
        <end position="116"/>
    </location>
</feature>
<dbReference type="PANTHER" id="PTHR11706">
    <property type="entry name" value="SOLUTE CARRIER PROTEIN FAMILY 11 MEMBER"/>
    <property type="match status" value="1"/>
</dbReference>
<feature type="region of interest" description="Disordered" evidence="6">
    <location>
        <begin position="1266"/>
        <end position="1287"/>
    </location>
</feature>
<dbReference type="GO" id="GO:0005886">
    <property type="term" value="C:plasma membrane"/>
    <property type="evidence" value="ECO:0007669"/>
    <property type="project" value="TreeGrafter"/>
</dbReference>
<sequence>MSTGSTSTLQMSGMLPQLFPSLGPALMVSMGYVDLGKWVAAVEGGACFGFNLVLLVIFLNCCAIFCQYLATSIGVATGKNLAQIYSKEYSRSVCIMLGLQAEVSAIALDISTILGIAHGLSVISGLDILMCILFAAVGSVVLPFFITHLDNYKAEILYIGISGFALLFYVLGVLISQPEIPLAMNGILPRLSGENAYSLMALLGANIMVHNFYTHSSIVQQQRRPPNVAVGALSHDHFFAILFVFSGIFLVNYVLMNSAASVFDNAGLVVLTFQDVFLLLDQVFRTPIPPVAFLLVLLFSSLVTALSWNIGGVVVLRDLLNLDLSALVHQVLMRVLAAILALYYAQSTGAEGIYQLLVFCQVVSGMLLPSSVIPLFRVASSKSLMGAFKISWYLEILALVAFFGILASNVIFITELLFGNSSWMVNLRGSAGGGLSLQFIVIFLIAFMSLVLMLYLAVTPLKSASYGPDIQIGTWNSQLDQQQPAEGGMEIDLDKSGCDEDASVIEPVEPVFENSSDSQSDHTVPVSSLDLSDTTTDSGHGSDQPTHSVNLITIPASESNPEDSKTYGQPSSPEIARKVPAVSISDTDNILGIESKGYIGKLSQVEMNRNNEDTEGDVYEPESSKHVISPTLSLGTGPSKNSRVKVEDLCSSTGNISKASGLGRATRRQFAAILDAFWGLLFDFHGKVTQEAITKRVDVLLGLDLKTSSSSTKGETVGSESFKKYLPEVAKQLASATNSSDYNPSRQQRVPSTGSSFVAQMGSTSWSSDMQLLNPPGQNSWQNLAEAGERRYSSLHLPQNSNNWGYQPATVHGYQIPSYLRGFGANRYSDSASIPLEERTLKSAESFTPNYKDPFTSTLEQSRLASLASSDLQNLALTRAKMQVERAYCDSSLLGNSDILSSAYTKKYHSLPDISGLAISGRTAALNERNAQWEGPRTSRAPIGRMSRGHTQYSRHVFGAEGGPLAFDELSPSRLYGDVFSLQSNFIPDTKSLWSRQPFEQFFGVESKTQEDNAANKMNSAPEETFSYADSESKILNSLRLCILKLLKLEGSDWLFRLDGGVDEELINQLAAKERFLSELGAVEVNQLHLNEPFHSHSNEKITSALSYEDDRLPNCGESCIWRMSLIVSFGVWCILRILELSLVESRPELWGKYTYVLNRLQGIIEPAFSKPRSPSFPCPCLSIPAAHRKTPVSPPNNGLQLPAGRARRGTCTSPITVLEIIRDVEAAISGRKGRTGTAAGDIAFPKGKENLASVLKRYKRRLSNKSPGNEVGLLSRKVPLPPTSAF</sequence>
<dbReference type="GO" id="GO:0015086">
    <property type="term" value="F:cadmium ion transmembrane transporter activity"/>
    <property type="evidence" value="ECO:0007669"/>
    <property type="project" value="TreeGrafter"/>
</dbReference>
<feature type="region of interest" description="Disordered" evidence="6">
    <location>
        <begin position="555"/>
        <end position="574"/>
    </location>
</feature>
<feature type="compositionally biased region" description="Polar residues" evidence="6">
    <location>
        <begin position="539"/>
        <end position="548"/>
    </location>
</feature>
<feature type="transmembrane region" description="Helical" evidence="7">
    <location>
        <begin position="12"/>
        <end position="32"/>
    </location>
</feature>
<dbReference type="GO" id="GO:0009873">
    <property type="term" value="P:ethylene-activated signaling pathway"/>
    <property type="evidence" value="ECO:0007669"/>
    <property type="project" value="InterPro"/>
</dbReference>